<protein>
    <submittedName>
        <fullName evidence="2">Uncharacterized protein</fullName>
    </submittedName>
</protein>
<dbReference type="WBParaSite" id="ES5_v2.g26478.t1">
    <property type="protein sequence ID" value="ES5_v2.g26478.t1"/>
    <property type="gene ID" value="ES5_v2.g26478"/>
</dbReference>
<name>A0AC34G9P9_9BILA</name>
<proteinExistence type="predicted"/>
<dbReference type="Proteomes" id="UP000887579">
    <property type="component" value="Unplaced"/>
</dbReference>
<evidence type="ECO:0000313" key="1">
    <source>
        <dbReference type="Proteomes" id="UP000887579"/>
    </source>
</evidence>
<accession>A0AC34G9P9</accession>
<organism evidence="1 2">
    <name type="scientific">Panagrolaimus sp. ES5</name>
    <dbReference type="NCBI Taxonomy" id="591445"/>
    <lineage>
        <taxon>Eukaryota</taxon>
        <taxon>Metazoa</taxon>
        <taxon>Ecdysozoa</taxon>
        <taxon>Nematoda</taxon>
        <taxon>Chromadorea</taxon>
        <taxon>Rhabditida</taxon>
        <taxon>Tylenchina</taxon>
        <taxon>Panagrolaimomorpha</taxon>
        <taxon>Panagrolaimoidea</taxon>
        <taxon>Panagrolaimidae</taxon>
        <taxon>Panagrolaimus</taxon>
    </lineage>
</organism>
<evidence type="ECO:0000313" key="2">
    <source>
        <dbReference type="WBParaSite" id="ES5_v2.g26478.t1"/>
    </source>
</evidence>
<reference evidence="2" key="1">
    <citation type="submission" date="2022-11" db="UniProtKB">
        <authorList>
            <consortium name="WormBaseParasite"/>
        </authorList>
    </citation>
    <scope>IDENTIFICATION</scope>
</reference>
<sequence>MTENNNKQILSFCVSLDRLAQKSESSTYDVEEFYESVFEFGAQFPTDNQQDFADIERDSIKQSYPSAIEKAAKFTAEIIQRKKPNQLKMLLSSIEFLTKDIYEIFKYFSLNDSPSNLKQNITLLQEKQENIKKLLKSIKHEEDEKDEIPNLEGIPESHDWWSDKDRKSSIKEESK</sequence>